<feature type="signal peptide" evidence="6">
    <location>
        <begin position="1"/>
        <end position="23"/>
    </location>
</feature>
<dbReference type="InterPro" id="IPR036366">
    <property type="entry name" value="PGBDSf"/>
</dbReference>
<dbReference type="PANTHER" id="PTHR32060">
    <property type="entry name" value="TAIL-SPECIFIC PROTEASE"/>
    <property type="match status" value="1"/>
</dbReference>
<keyword evidence="2 5" id="KW-0645">Protease</keyword>
<evidence type="ECO:0000259" key="7">
    <source>
        <dbReference type="PROSITE" id="PS50106"/>
    </source>
</evidence>
<dbReference type="GO" id="GO:0004252">
    <property type="term" value="F:serine-type endopeptidase activity"/>
    <property type="evidence" value="ECO:0007669"/>
    <property type="project" value="UniProtKB-EC"/>
</dbReference>
<dbReference type="InterPro" id="IPR005151">
    <property type="entry name" value="Tail-specific_protease"/>
</dbReference>
<keyword evidence="6" id="KW-0732">Signal</keyword>
<keyword evidence="3 5" id="KW-0378">Hydrolase</keyword>
<evidence type="ECO:0000313" key="9">
    <source>
        <dbReference type="Proteomes" id="UP000626697"/>
    </source>
</evidence>
<dbReference type="Gene3D" id="3.90.226.10">
    <property type="entry name" value="2-enoyl-CoA Hydratase, Chain A, domain 1"/>
    <property type="match status" value="1"/>
</dbReference>
<dbReference type="SMART" id="SM00245">
    <property type="entry name" value="TSPc"/>
    <property type="match status" value="1"/>
</dbReference>
<keyword evidence="4 5" id="KW-0720">Serine protease</keyword>
<dbReference type="InterPro" id="IPR055210">
    <property type="entry name" value="CtpA/B_N"/>
</dbReference>
<protein>
    <submittedName>
        <fullName evidence="8">Carboxyl-terminal processing protease</fullName>
        <ecNumber evidence="8">3.4.21.102</ecNumber>
    </submittedName>
</protein>
<dbReference type="InterPro" id="IPR036034">
    <property type="entry name" value="PDZ_sf"/>
</dbReference>
<feature type="chain" id="PRO_5046973128" evidence="6">
    <location>
        <begin position="24"/>
        <end position="489"/>
    </location>
</feature>
<dbReference type="Pfam" id="PF01471">
    <property type="entry name" value="PG_binding_1"/>
    <property type="match status" value="1"/>
</dbReference>
<dbReference type="SUPFAM" id="SSF50156">
    <property type="entry name" value="PDZ domain-like"/>
    <property type="match status" value="1"/>
</dbReference>
<dbReference type="CDD" id="cd07560">
    <property type="entry name" value="Peptidase_S41_CPP"/>
    <property type="match status" value="1"/>
</dbReference>
<comment type="similarity">
    <text evidence="1 5">Belongs to the peptidase S41A family.</text>
</comment>
<dbReference type="InterPro" id="IPR004447">
    <property type="entry name" value="Peptidase_S41A"/>
</dbReference>
<dbReference type="InterPro" id="IPR001478">
    <property type="entry name" value="PDZ"/>
</dbReference>
<evidence type="ECO:0000256" key="1">
    <source>
        <dbReference type="ARBA" id="ARBA00009179"/>
    </source>
</evidence>
<dbReference type="PROSITE" id="PS50106">
    <property type="entry name" value="PDZ"/>
    <property type="match status" value="1"/>
</dbReference>
<dbReference type="SMART" id="SM00228">
    <property type="entry name" value="PDZ"/>
    <property type="match status" value="1"/>
</dbReference>
<dbReference type="InterPro" id="IPR002477">
    <property type="entry name" value="Peptidoglycan-bd-like"/>
</dbReference>
<evidence type="ECO:0000313" key="8">
    <source>
        <dbReference type="EMBL" id="MBA9026765.1"/>
    </source>
</evidence>
<dbReference type="Pfam" id="PF17820">
    <property type="entry name" value="PDZ_6"/>
    <property type="match status" value="1"/>
</dbReference>
<proteinExistence type="inferred from homology"/>
<dbReference type="NCBIfam" id="TIGR00225">
    <property type="entry name" value="prc"/>
    <property type="match status" value="1"/>
</dbReference>
<dbReference type="RefSeq" id="WP_246399306.1">
    <property type="nucleotide sequence ID" value="NZ_JACJHX010000005.1"/>
</dbReference>
<dbReference type="PANTHER" id="PTHR32060:SF29">
    <property type="entry name" value="CARBOXY-TERMINAL PROCESSING PROTEASE CTPB"/>
    <property type="match status" value="1"/>
</dbReference>
<dbReference type="SUPFAM" id="SSF52096">
    <property type="entry name" value="ClpP/crotonase"/>
    <property type="match status" value="1"/>
</dbReference>
<keyword evidence="9" id="KW-1185">Reference proteome</keyword>
<evidence type="ECO:0000256" key="2">
    <source>
        <dbReference type="ARBA" id="ARBA00022670"/>
    </source>
</evidence>
<accession>A0ABR6CP64</accession>
<dbReference type="GO" id="GO:0006508">
    <property type="term" value="P:proteolysis"/>
    <property type="evidence" value="ECO:0007669"/>
    <property type="project" value="UniProtKB-KW"/>
</dbReference>
<dbReference type="InterPro" id="IPR036365">
    <property type="entry name" value="PGBD-like_sf"/>
</dbReference>
<dbReference type="Gene3D" id="3.30.750.44">
    <property type="match status" value="1"/>
</dbReference>
<dbReference type="InterPro" id="IPR029045">
    <property type="entry name" value="ClpP/crotonase-like_dom_sf"/>
</dbReference>
<evidence type="ECO:0000256" key="3">
    <source>
        <dbReference type="ARBA" id="ARBA00022801"/>
    </source>
</evidence>
<organism evidence="8 9">
    <name type="scientific">Peribacillus huizhouensis</name>
    <dbReference type="NCBI Taxonomy" id="1501239"/>
    <lineage>
        <taxon>Bacteria</taxon>
        <taxon>Bacillati</taxon>
        <taxon>Bacillota</taxon>
        <taxon>Bacilli</taxon>
        <taxon>Bacillales</taxon>
        <taxon>Bacillaceae</taxon>
        <taxon>Peribacillus</taxon>
    </lineage>
</organism>
<dbReference type="Pfam" id="PF03572">
    <property type="entry name" value="Peptidase_S41"/>
    <property type="match status" value="1"/>
</dbReference>
<dbReference type="Pfam" id="PF22694">
    <property type="entry name" value="CtpB_N-like"/>
    <property type="match status" value="1"/>
</dbReference>
<comment type="caution">
    <text evidence="8">The sequence shown here is derived from an EMBL/GenBank/DDBJ whole genome shotgun (WGS) entry which is preliminary data.</text>
</comment>
<dbReference type="Gene3D" id="2.30.42.10">
    <property type="match status" value="1"/>
</dbReference>
<sequence length="489" mass="54252">MKIRIAKKWTLPVTMVASLTIGAAGGGYVANPNSGVHQYLWGNKEEHPGEEPAAYGNTEWAKVERAYDLIYQRYVEEVEDTQLVEGAIQGMLSTLKDPYTVYMDKETAKQFDDALDSSFDGIGTEIGMEDHKLIIISPYKDSPAEKAGLKPRDQIISIDGDSIEGMNLNEAQLKIRGKKGTVVNLEIKRQGVTNPIKMAITRDEIPLDTVFSSVKKENDKKIGYIEITSFSQNTATDFKEQLKELEKEKIRALIIDVRGNPGGFLTSVESILGELLPKDKPYLQIEYRSGQTKEVFSGNEKKKDYPIAILTDKGSASASEILAGAMQEVGGYPLIGETTFGKGTVQQAIPMGDGSNIKITLYKWLTPNGNWIHQKGIAPTIEVHQPSYFNVHPLTAEKILKRDMNNEQIKNAQEILTSLGYSTGRVDGYYDEKTEIAVRAFQNTNDLTVSGNINSKTAAALEEVVAKKKKDEKNDLQLRTALKLMARHQ</sequence>
<dbReference type="CDD" id="cd06782">
    <property type="entry name" value="cpPDZ_CPP-like"/>
    <property type="match status" value="1"/>
</dbReference>
<dbReference type="Proteomes" id="UP000626697">
    <property type="component" value="Unassembled WGS sequence"/>
</dbReference>
<dbReference type="EC" id="3.4.21.102" evidence="8"/>
<reference evidence="8 9" key="1">
    <citation type="submission" date="2020-08" db="EMBL/GenBank/DDBJ databases">
        <title>Genomic Encyclopedia of Type Strains, Phase IV (KMG-IV): sequencing the most valuable type-strain genomes for metagenomic binning, comparative biology and taxonomic classification.</title>
        <authorList>
            <person name="Goeker M."/>
        </authorList>
    </citation>
    <scope>NUCLEOTIDE SEQUENCE [LARGE SCALE GENOMIC DNA]</scope>
    <source>
        <strain evidence="8 9">DSM 105481</strain>
    </source>
</reference>
<dbReference type="EMBL" id="JACJHX010000005">
    <property type="protein sequence ID" value="MBA9026765.1"/>
    <property type="molecule type" value="Genomic_DNA"/>
</dbReference>
<name>A0ABR6CP64_9BACI</name>
<gene>
    <name evidence="8" type="ORF">HNP81_002050</name>
</gene>
<feature type="domain" description="PDZ" evidence="7">
    <location>
        <begin position="100"/>
        <end position="182"/>
    </location>
</feature>
<evidence type="ECO:0000256" key="6">
    <source>
        <dbReference type="SAM" id="SignalP"/>
    </source>
</evidence>
<dbReference type="Gene3D" id="1.10.101.10">
    <property type="entry name" value="PGBD-like superfamily/PGBD"/>
    <property type="match status" value="1"/>
</dbReference>
<evidence type="ECO:0000256" key="5">
    <source>
        <dbReference type="RuleBase" id="RU004404"/>
    </source>
</evidence>
<evidence type="ECO:0000256" key="4">
    <source>
        <dbReference type="ARBA" id="ARBA00022825"/>
    </source>
</evidence>
<dbReference type="SUPFAM" id="SSF47090">
    <property type="entry name" value="PGBD-like"/>
    <property type="match status" value="1"/>
</dbReference>
<dbReference type="InterPro" id="IPR041489">
    <property type="entry name" value="PDZ_6"/>
</dbReference>